<proteinExistence type="predicted"/>
<comment type="caution">
    <text evidence="2">The sequence shown here is derived from an EMBL/GenBank/DDBJ whole genome shotgun (WGS) entry which is preliminary data.</text>
</comment>
<feature type="compositionally biased region" description="Basic residues" evidence="1">
    <location>
        <begin position="271"/>
        <end position="280"/>
    </location>
</feature>
<gene>
    <name evidence="2" type="ORF">MSAN_00611300</name>
</gene>
<sequence>MQEKEDAAAAEVAAAEAEKKKHFVGILNGLQERNYSLADFMEYVFNPATQFASGFDWRWRGFFAHKRTIAKIFGYWSSKATPSTRIFIFDWAYGLVQRMVSSELRRITRSGILNKAKKTINEAFFMDYSLTGLSRTLRAMSPRAFGIFDAFSTTSRQLKAQEKAPSTNFTKKRDVLAGSAALSLLNGASQNNSYAQAVNGTYLMATGGQRQHFSILHGFGWSMSYTSIISKPSKPAPTDKAAANELDEIDEGEPTTPGKHARRNKENREAKKAKKKRKRTPGTLSLLSDACRTTARILAATGLFLVVYDNINMMVRIAEQILGRKNTQENGTCATVVPLHDAKPEDLLAMDLDESIANAAPLSIEDLEFTEAEGHSFVKT</sequence>
<feature type="region of interest" description="Disordered" evidence="1">
    <location>
        <begin position="232"/>
        <end position="281"/>
    </location>
</feature>
<dbReference type="OrthoDB" id="3037722at2759"/>
<evidence type="ECO:0000313" key="2">
    <source>
        <dbReference type="EMBL" id="KAF7373984.1"/>
    </source>
</evidence>
<organism evidence="2 3">
    <name type="scientific">Mycena sanguinolenta</name>
    <dbReference type="NCBI Taxonomy" id="230812"/>
    <lineage>
        <taxon>Eukaryota</taxon>
        <taxon>Fungi</taxon>
        <taxon>Dikarya</taxon>
        <taxon>Basidiomycota</taxon>
        <taxon>Agaricomycotina</taxon>
        <taxon>Agaricomycetes</taxon>
        <taxon>Agaricomycetidae</taxon>
        <taxon>Agaricales</taxon>
        <taxon>Marasmiineae</taxon>
        <taxon>Mycenaceae</taxon>
        <taxon>Mycena</taxon>
    </lineage>
</organism>
<dbReference type="EMBL" id="JACAZH010000003">
    <property type="protein sequence ID" value="KAF7373984.1"/>
    <property type="molecule type" value="Genomic_DNA"/>
</dbReference>
<dbReference type="Proteomes" id="UP000623467">
    <property type="component" value="Unassembled WGS sequence"/>
</dbReference>
<evidence type="ECO:0000256" key="1">
    <source>
        <dbReference type="SAM" id="MobiDB-lite"/>
    </source>
</evidence>
<keyword evidence="3" id="KW-1185">Reference proteome</keyword>
<dbReference type="AlphaFoldDB" id="A0A8H6ZB43"/>
<protein>
    <submittedName>
        <fullName evidence="2">Uncharacterized protein</fullName>
    </submittedName>
</protein>
<reference evidence="2" key="1">
    <citation type="submission" date="2020-05" db="EMBL/GenBank/DDBJ databases">
        <title>Mycena genomes resolve the evolution of fungal bioluminescence.</title>
        <authorList>
            <person name="Tsai I.J."/>
        </authorList>
    </citation>
    <scope>NUCLEOTIDE SEQUENCE</scope>
    <source>
        <strain evidence="2">160909Yilan</strain>
    </source>
</reference>
<name>A0A8H6ZB43_9AGAR</name>
<evidence type="ECO:0000313" key="3">
    <source>
        <dbReference type="Proteomes" id="UP000623467"/>
    </source>
</evidence>
<accession>A0A8H6ZB43</accession>